<name>A0A7I7TER1_9MYCO</name>
<protein>
    <submittedName>
        <fullName evidence="2">Methyltransferase type 11</fullName>
    </submittedName>
</protein>
<organism evidence="2 3">
    <name type="scientific">Mycolicibacterium helvum</name>
    <dbReference type="NCBI Taxonomy" id="1534349"/>
    <lineage>
        <taxon>Bacteria</taxon>
        <taxon>Bacillati</taxon>
        <taxon>Actinomycetota</taxon>
        <taxon>Actinomycetes</taxon>
        <taxon>Mycobacteriales</taxon>
        <taxon>Mycobacteriaceae</taxon>
        <taxon>Mycolicibacterium</taxon>
    </lineage>
</organism>
<dbReference type="KEGG" id="mhev:MHEL_51620"/>
<sequence length="249" mass="27369">MSRYDRTGSTYSVTRRPDARIAAAIHDALTDMESVANIGAGTGSYETPRTVVAVEPSRVMIDQRTGGSPPAVQATAEHLPLGTGAVDATMAILTVHHWTDLAAGMAEMARVARRRVVVFTWEHEVFSRFWLLREYLPAAAETDARLAVPVRRLTSLLGEDRTVVVPVPVPHDCTDGFGGAYWRRPHLYLEAAAQAGMSLFASTPRRRLEEGLSRLRSDLADGSWQRRHADLARTTHLDLGYRLIVADVG</sequence>
<dbReference type="EMBL" id="AP022596">
    <property type="protein sequence ID" value="BBY66919.1"/>
    <property type="molecule type" value="Genomic_DNA"/>
</dbReference>
<dbReference type="AlphaFoldDB" id="A0A7I7TER1"/>
<dbReference type="GO" id="GO:0008757">
    <property type="term" value="F:S-adenosylmethionine-dependent methyltransferase activity"/>
    <property type="evidence" value="ECO:0007669"/>
    <property type="project" value="InterPro"/>
</dbReference>
<dbReference type="GO" id="GO:0032259">
    <property type="term" value="P:methylation"/>
    <property type="evidence" value="ECO:0007669"/>
    <property type="project" value="UniProtKB-KW"/>
</dbReference>
<keyword evidence="2" id="KW-0808">Transferase</keyword>
<dbReference type="InterPro" id="IPR013216">
    <property type="entry name" value="Methyltransf_11"/>
</dbReference>
<gene>
    <name evidence="2" type="ORF">MHEL_51620</name>
</gene>
<dbReference type="Proteomes" id="UP000467148">
    <property type="component" value="Chromosome"/>
</dbReference>
<proteinExistence type="predicted"/>
<dbReference type="Pfam" id="PF08241">
    <property type="entry name" value="Methyltransf_11"/>
    <property type="match status" value="1"/>
</dbReference>
<reference evidence="2 3" key="1">
    <citation type="journal article" date="2019" name="Emerg. Microbes Infect.">
        <title>Comprehensive subspecies identification of 175 nontuberculous mycobacteria species based on 7547 genomic profiles.</title>
        <authorList>
            <person name="Matsumoto Y."/>
            <person name="Kinjo T."/>
            <person name="Motooka D."/>
            <person name="Nabeya D."/>
            <person name="Jung N."/>
            <person name="Uechi K."/>
            <person name="Horii T."/>
            <person name="Iida T."/>
            <person name="Fujita J."/>
            <person name="Nakamura S."/>
        </authorList>
    </citation>
    <scope>NUCLEOTIDE SEQUENCE [LARGE SCALE GENOMIC DNA]</scope>
    <source>
        <strain evidence="2 3">JCM 30396</strain>
    </source>
</reference>
<dbReference type="RefSeq" id="WP_163750965.1">
    <property type="nucleotide sequence ID" value="NZ_AP022596.1"/>
</dbReference>
<evidence type="ECO:0000313" key="2">
    <source>
        <dbReference type="EMBL" id="BBY66919.1"/>
    </source>
</evidence>
<dbReference type="SUPFAM" id="SSF53335">
    <property type="entry name" value="S-adenosyl-L-methionine-dependent methyltransferases"/>
    <property type="match status" value="1"/>
</dbReference>
<dbReference type="InterPro" id="IPR029063">
    <property type="entry name" value="SAM-dependent_MTases_sf"/>
</dbReference>
<keyword evidence="3" id="KW-1185">Reference proteome</keyword>
<evidence type="ECO:0000313" key="3">
    <source>
        <dbReference type="Proteomes" id="UP000467148"/>
    </source>
</evidence>
<keyword evidence="2" id="KW-0489">Methyltransferase</keyword>
<feature type="domain" description="Methyltransferase type 11" evidence="1">
    <location>
        <begin position="38"/>
        <end position="115"/>
    </location>
</feature>
<accession>A0A7I7TER1</accession>
<evidence type="ECO:0000259" key="1">
    <source>
        <dbReference type="Pfam" id="PF08241"/>
    </source>
</evidence>
<dbReference type="Gene3D" id="3.40.50.150">
    <property type="entry name" value="Vaccinia Virus protein VP39"/>
    <property type="match status" value="1"/>
</dbReference>